<evidence type="ECO:0000313" key="2">
    <source>
        <dbReference type="EMBL" id="GFY52807.1"/>
    </source>
</evidence>
<reference evidence="2" key="1">
    <citation type="submission" date="2020-08" db="EMBL/GenBank/DDBJ databases">
        <title>Multicomponent nature underlies the extraordinary mechanical properties of spider dragline silk.</title>
        <authorList>
            <person name="Kono N."/>
            <person name="Nakamura H."/>
            <person name="Mori M."/>
            <person name="Yoshida Y."/>
            <person name="Ohtoshi R."/>
            <person name="Malay A.D."/>
            <person name="Moran D.A.P."/>
            <person name="Tomita M."/>
            <person name="Numata K."/>
            <person name="Arakawa K."/>
        </authorList>
    </citation>
    <scope>NUCLEOTIDE SEQUENCE</scope>
</reference>
<name>A0A8X6XFF1_9ARAC</name>
<evidence type="ECO:0000313" key="3">
    <source>
        <dbReference type="Proteomes" id="UP000886998"/>
    </source>
</evidence>
<feature type="region of interest" description="Disordered" evidence="1">
    <location>
        <begin position="44"/>
        <end position="72"/>
    </location>
</feature>
<sequence length="72" mass="8527">MEDSGRRADPSNWRPHCVQVPKRFLPATIIRSLENERNIEESRKVWESESPHWSSNSPPDWRNELPVKKCDD</sequence>
<accession>A0A8X6XFF1</accession>
<keyword evidence="3" id="KW-1185">Reference proteome</keyword>
<organism evidence="2 3">
    <name type="scientific">Trichonephila inaurata madagascariensis</name>
    <dbReference type="NCBI Taxonomy" id="2747483"/>
    <lineage>
        <taxon>Eukaryota</taxon>
        <taxon>Metazoa</taxon>
        <taxon>Ecdysozoa</taxon>
        <taxon>Arthropoda</taxon>
        <taxon>Chelicerata</taxon>
        <taxon>Arachnida</taxon>
        <taxon>Araneae</taxon>
        <taxon>Araneomorphae</taxon>
        <taxon>Entelegynae</taxon>
        <taxon>Araneoidea</taxon>
        <taxon>Nephilidae</taxon>
        <taxon>Trichonephila</taxon>
        <taxon>Trichonephila inaurata</taxon>
    </lineage>
</organism>
<dbReference type="AlphaFoldDB" id="A0A8X6XFF1"/>
<comment type="caution">
    <text evidence="2">The sequence shown here is derived from an EMBL/GenBank/DDBJ whole genome shotgun (WGS) entry which is preliminary data.</text>
</comment>
<feature type="compositionally biased region" description="Basic and acidic residues" evidence="1">
    <location>
        <begin position="61"/>
        <end position="72"/>
    </location>
</feature>
<dbReference type="Proteomes" id="UP000886998">
    <property type="component" value="Unassembled WGS sequence"/>
</dbReference>
<dbReference type="EMBL" id="BMAV01008918">
    <property type="protein sequence ID" value="GFY52807.1"/>
    <property type="molecule type" value="Genomic_DNA"/>
</dbReference>
<proteinExistence type="predicted"/>
<evidence type="ECO:0000256" key="1">
    <source>
        <dbReference type="SAM" id="MobiDB-lite"/>
    </source>
</evidence>
<protein>
    <submittedName>
        <fullName evidence="2">Uncharacterized protein</fullName>
    </submittedName>
</protein>
<gene>
    <name evidence="2" type="ORF">TNIN_227181</name>
</gene>